<proteinExistence type="predicted"/>
<dbReference type="InterPro" id="IPR002173">
    <property type="entry name" value="Carboh/pur_kinase_PfkB_CS"/>
</dbReference>
<keyword evidence="1" id="KW-0808">Transferase</keyword>
<evidence type="ECO:0000256" key="1">
    <source>
        <dbReference type="ARBA" id="ARBA00022679"/>
    </source>
</evidence>
<dbReference type="SUPFAM" id="SSF53613">
    <property type="entry name" value="Ribokinase-like"/>
    <property type="match status" value="1"/>
</dbReference>
<dbReference type="Gene3D" id="3.40.1190.20">
    <property type="match status" value="1"/>
</dbReference>
<protein>
    <recommendedName>
        <fullName evidence="3">Carbohydrate kinase PfkB domain-containing protein</fullName>
    </recommendedName>
</protein>
<dbReference type="GO" id="GO:0016301">
    <property type="term" value="F:kinase activity"/>
    <property type="evidence" value="ECO:0007669"/>
    <property type="project" value="UniProtKB-KW"/>
</dbReference>
<evidence type="ECO:0000256" key="2">
    <source>
        <dbReference type="ARBA" id="ARBA00022777"/>
    </source>
</evidence>
<sequence>FKIKEFVVTSGDKGGFVQKLTGAEIRYEASELKSIDDPTGAGDIFLAAYIIGRFIKHQPIPTACKYAAKLAALQIEGNYIKPDDLCLEDREEHRY</sequence>
<comment type="caution">
    <text evidence="4">The sequence shown here is derived from an EMBL/GenBank/DDBJ whole genome shotgun (WGS) entry which is preliminary data.</text>
</comment>
<reference evidence="4" key="1">
    <citation type="journal article" date="2014" name="Front. Microbiol.">
        <title>High frequency of phylogenetically diverse reductive dehalogenase-homologous genes in deep subseafloor sedimentary metagenomes.</title>
        <authorList>
            <person name="Kawai M."/>
            <person name="Futagami T."/>
            <person name="Toyoda A."/>
            <person name="Takaki Y."/>
            <person name="Nishi S."/>
            <person name="Hori S."/>
            <person name="Arai W."/>
            <person name="Tsubouchi T."/>
            <person name="Morono Y."/>
            <person name="Uchiyama I."/>
            <person name="Ito T."/>
            <person name="Fujiyama A."/>
            <person name="Inagaki F."/>
            <person name="Takami H."/>
        </authorList>
    </citation>
    <scope>NUCLEOTIDE SEQUENCE</scope>
    <source>
        <strain evidence="4">Expedition CK06-06</strain>
    </source>
</reference>
<feature type="domain" description="Carbohydrate kinase PfkB" evidence="3">
    <location>
        <begin position="3"/>
        <end position="76"/>
    </location>
</feature>
<feature type="non-terminal residue" evidence="4">
    <location>
        <position position="1"/>
    </location>
</feature>
<dbReference type="InterPro" id="IPR029056">
    <property type="entry name" value="Ribokinase-like"/>
</dbReference>
<dbReference type="EMBL" id="BARS01042831">
    <property type="protein sequence ID" value="GAG33072.1"/>
    <property type="molecule type" value="Genomic_DNA"/>
</dbReference>
<gene>
    <name evidence="4" type="ORF">S01H1_64935</name>
</gene>
<keyword evidence="2" id="KW-0418">Kinase</keyword>
<name>X0XCD3_9ZZZZ</name>
<organism evidence="4">
    <name type="scientific">marine sediment metagenome</name>
    <dbReference type="NCBI Taxonomy" id="412755"/>
    <lineage>
        <taxon>unclassified sequences</taxon>
        <taxon>metagenomes</taxon>
        <taxon>ecological metagenomes</taxon>
    </lineage>
</organism>
<evidence type="ECO:0000259" key="3">
    <source>
        <dbReference type="Pfam" id="PF00294"/>
    </source>
</evidence>
<dbReference type="PROSITE" id="PS00584">
    <property type="entry name" value="PFKB_KINASES_2"/>
    <property type="match status" value="1"/>
</dbReference>
<dbReference type="AlphaFoldDB" id="X0XCD3"/>
<evidence type="ECO:0000313" key="4">
    <source>
        <dbReference type="EMBL" id="GAG33072.1"/>
    </source>
</evidence>
<accession>X0XCD3</accession>
<dbReference type="Pfam" id="PF00294">
    <property type="entry name" value="PfkB"/>
    <property type="match status" value="1"/>
</dbReference>
<dbReference type="InterPro" id="IPR011611">
    <property type="entry name" value="PfkB_dom"/>
</dbReference>